<dbReference type="SUPFAM" id="SSF56672">
    <property type="entry name" value="DNA/RNA polymerases"/>
    <property type="match status" value="1"/>
</dbReference>
<evidence type="ECO:0000256" key="6">
    <source>
        <dbReference type="ARBA" id="ARBA00022801"/>
    </source>
</evidence>
<evidence type="ECO:0000256" key="1">
    <source>
        <dbReference type="ARBA" id="ARBA00022670"/>
    </source>
</evidence>
<dbReference type="GO" id="GO:0008233">
    <property type="term" value="F:peptidase activity"/>
    <property type="evidence" value="ECO:0007669"/>
    <property type="project" value="UniProtKB-KW"/>
</dbReference>
<keyword evidence="5" id="KW-0255">Endonuclease</keyword>
<organism evidence="9 10">
    <name type="scientific">Rhodotorula toruloides</name>
    <name type="common">Yeast</name>
    <name type="synonym">Rhodosporidium toruloides</name>
    <dbReference type="NCBI Taxonomy" id="5286"/>
    <lineage>
        <taxon>Eukaryota</taxon>
        <taxon>Fungi</taxon>
        <taxon>Dikarya</taxon>
        <taxon>Basidiomycota</taxon>
        <taxon>Pucciniomycotina</taxon>
        <taxon>Microbotryomycetes</taxon>
        <taxon>Sporidiobolales</taxon>
        <taxon>Sporidiobolaceae</taxon>
        <taxon>Rhodotorula</taxon>
    </lineage>
</organism>
<dbReference type="OrthoDB" id="3341476at2759"/>
<dbReference type="Proteomes" id="UP000321518">
    <property type="component" value="Unassembled WGS sequence"/>
</dbReference>
<dbReference type="PANTHER" id="PTHR33064">
    <property type="entry name" value="POL PROTEIN"/>
    <property type="match status" value="1"/>
</dbReference>
<evidence type="ECO:0000256" key="7">
    <source>
        <dbReference type="ARBA" id="ARBA00022918"/>
    </source>
</evidence>
<dbReference type="AlphaFoldDB" id="A0A511KB75"/>
<comment type="caution">
    <text evidence="9">The sequence shown here is derived from an EMBL/GenBank/DDBJ whole genome shotgun (WGS) entry which is preliminary data.</text>
</comment>
<dbReference type="GO" id="GO:0003964">
    <property type="term" value="F:RNA-directed DNA polymerase activity"/>
    <property type="evidence" value="ECO:0007669"/>
    <property type="project" value="UniProtKB-KW"/>
</dbReference>
<gene>
    <name evidence="9" type="ORF">Rt10032_c03g1647</name>
</gene>
<name>A0A511KB75_RHOTO</name>
<dbReference type="CDD" id="cd01647">
    <property type="entry name" value="RT_LTR"/>
    <property type="match status" value="1"/>
</dbReference>
<keyword evidence="6" id="KW-0378">Hydrolase</keyword>
<dbReference type="InterPro" id="IPR051320">
    <property type="entry name" value="Viral_Replic_Matur_Polypro"/>
</dbReference>
<accession>A0A511KB75</accession>
<dbReference type="EMBL" id="BJWK01000003">
    <property type="protein sequence ID" value="GEM07630.1"/>
    <property type="molecule type" value="Genomic_DNA"/>
</dbReference>
<keyword evidence="7" id="KW-0695">RNA-directed DNA polymerase</keyword>
<keyword evidence="2" id="KW-0808">Transferase</keyword>
<evidence type="ECO:0000256" key="5">
    <source>
        <dbReference type="ARBA" id="ARBA00022759"/>
    </source>
</evidence>
<evidence type="ECO:0000313" key="10">
    <source>
        <dbReference type="Proteomes" id="UP000321518"/>
    </source>
</evidence>
<evidence type="ECO:0000313" key="9">
    <source>
        <dbReference type="EMBL" id="GEM07630.1"/>
    </source>
</evidence>
<keyword evidence="4" id="KW-0540">Nuclease</keyword>
<keyword evidence="1" id="KW-0645">Protease</keyword>
<keyword evidence="3" id="KW-0548">Nucleotidyltransferase</keyword>
<dbReference type="Gene3D" id="3.30.70.270">
    <property type="match status" value="1"/>
</dbReference>
<protein>
    <submittedName>
        <fullName evidence="9">Transposase</fullName>
    </submittedName>
</protein>
<reference evidence="9 10" key="1">
    <citation type="submission" date="2019-07" db="EMBL/GenBank/DDBJ databases">
        <title>Rhodotorula toruloides NBRC10032 genome sequencing.</title>
        <authorList>
            <person name="Shida Y."/>
            <person name="Takaku H."/>
            <person name="Ogasawara W."/>
            <person name="Mori K."/>
        </authorList>
    </citation>
    <scope>NUCLEOTIDE SEQUENCE [LARGE SCALE GENOMIC DNA]</scope>
    <source>
        <strain evidence="9 10">NBRC10032</strain>
    </source>
</reference>
<evidence type="ECO:0000256" key="2">
    <source>
        <dbReference type="ARBA" id="ARBA00022679"/>
    </source>
</evidence>
<dbReference type="InterPro" id="IPR043128">
    <property type="entry name" value="Rev_trsase/Diguanyl_cyclase"/>
</dbReference>
<dbReference type="GO" id="GO:0006508">
    <property type="term" value="P:proteolysis"/>
    <property type="evidence" value="ECO:0007669"/>
    <property type="project" value="UniProtKB-KW"/>
</dbReference>
<dbReference type="InterPro" id="IPR043502">
    <property type="entry name" value="DNA/RNA_pol_sf"/>
</dbReference>
<dbReference type="Pfam" id="PF00078">
    <property type="entry name" value="RVT_1"/>
    <property type="match status" value="1"/>
</dbReference>
<evidence type="ECO:0000259" key="8">
    <source>
        <dbReference type="Pfam" id="PF00078"/>
    </source>
</evidence>
<dbReference type="InterPro" id="IPR000477">
    <property type="entry name" value="RT_dom"/>
</dbReference>
<sequence>MGLADSDQNVYSLQSLYNITHFVRFGVALETGTWSAGAKTPLVVPLDEPFGVILGIPFLERHRLSLTAHPEPAILADRGEGKTLASAEGKEKAAFISKVAEACAFGLVEQAQALTEKEEEMKERSGRLMEEFEDLFPSTLPPLTADYLAKTSTRHCICLVNKKRLHNQRGFAIPRKWRESWKRMLEEHLAAGRLRPSTSPYASATFIVPKKDLTVDPRWVNDYRALNSNTYWGKIDMTNAFFQTPMEEEDIAKTAIKTPWGLFEWIVMPQGLCNAPATHQARVNDALRHLIDFLGHVISREGIQADPVKTQKIKNWPQKGLTDILSLWGQKEEVAFEGIKRIVTSLPVLRAVDQDSDEPIWLMTDASKSISEALVKKTKEGYLADDFCMQVVRNLGSLLEFEHKDRLIYYEGTESSSQT</sequence>
<proteinExistence type="predicted"/>
<dbReference type="GO" id="GO:0004519">
    <property type="term" value="F:endonuclease activity"/>
    <property type="evidence" value="ECO:0007669"/>
    <property type="project" value="UniProtKB-KW"/>
</dbReference>
<dbReference type="Gene3D" id="3.10.10.10">
    <property type="entry name" value="HIV Type 1 Reverse Transcriptase, subunit A, domain 1"/>
    <property type="match status" value="2"/>
</dbReference>
<evidence type="ECO:0000256" key="3">
    <source>
        <dbReference type="ARBA" id="ARBA00022695"/>
    </source>
</evidence>
<feature type="domain" description="Reverse transcriptase" evidence="8">
    <location>
        <begin position="190"/>
        <end position="292"/>
    </location>
</feature>
<dbReference type="PANTHER" id="PTHR33064:SF37">
    <property type="entry name" value="RIBONUCLEASE H"/>
    <property type="match status" value="1"/>
</dbReference>
<evidence type="ECO:0000256" key="4">
    <source>
        <dbReference type="ARBA" id="ARBA00022722"/>
    </source>
</evidence>
<dbReference type="FunFam" id="3.10.10.10:FF:000007">
    <property type="entry name" value="Retrovirus-related Pol polyprotein from transposon 17.6-like Protein"/>
    <property type="match status" value="1"/>
</dbReference>